<organism evidence="1 2">
    <name type="scientific">Characodon lateralis</name>
    <dbReference type="NCBI Taxonomy" id="208331"/>
    <lineage>
        <taxon>Eukaryota</taxon>
        <taxon>Metazoa</taxon>
        <taxon>Chordata</taxon>
        <taxon>Craniata</taxon>
        <taxon>Vertebrata</taxon>
        <taxon>Euteleostomi</taxon>
        <taxon>Actinopterygii</taxon>
        <taxon>Neopterygii</taxon>
        <taxon>Teleostei</taxon>
        <taxon>Neoteleostei</taxon>
        <taxon>Acanthomorphata</taxon>
        <taxon>Ovalentaria</taxon>
        <taxon>Atherinomorphae</taxon>
        <taxon>Cyprinodontiformes</taxon>
        <taxon>Goodeidae</taxon>
        <taxon>Characodon</taxon>
    </lineage>
</organism>
<dbReference type="EMBL" id="JAHUTJ010074012">
    <property type="protein sequence ID" value="MED6292859.1"/>
    <property type="molecule type" value="Genomic_DNA"/>
</dbReference>
<proteinExistence type="predicted"/>
<evidence type="ECO:0000313" key="1">
    <source>
        <dbReference type="EMBL" id="MED6292859.1"/>
    </source>
</evidence>
<sequence>MLVRDKEDHRLQGEGRSDGCLDRANELNTFFNRFSPERSSASFYPTHSQTDPLLTHSFLVTPKMFYLPPQPWTLLLLHVCLQPNQKMLMMPLPPLPPVCLKKSGEETTGEIEPE</sequence>
<accession>A0ABU7F1L0</accession>
<name>A0ABU7F1L0_9TELE</name>
<reference evidence="1 2" key="1">
    <citation type="submission" date="2021-06" db="EMBL/GenBank/DDBJ databases">
        <authorList>
            <person name="Palmer J.M."/>
        </authorList>
    </citation>
    <scope>NUCLEOTIDE SEQUENCE [LARGE SCALE GENOMIC DNA]</scope>
    <source>
        <strain evidence="1 2">CL_MEX2019</strain>
        <tissue evidence="1">Muscle</tissue>
    </source>
</reference>
<gene>
    <name evidence="1" type="ORF">CHARACLAT_004977</name>
</gene>
<dbReference type="Proteomes" id="UP001352852">
    <property type="component" value="Unassembled WGS sequence"/>
</dbReference>
<evidence type="ECO:0000313" key="2">
    <source>
        <dbReference type="Proteomes" id="UP001352852"/>
    </source>
</evidence>
<keyword evidence="2" id="KW-1185">Reference proteome</keyword>
<comment type="caution">
    <text evidence="1">The sequence shown here is derived from an EMBL/GenBank/DDBJ whole genome shotgun (WGS) entry which is preliminary data.</text>
</comment>
<protein>
    <submittedName>
        <fullName evidence="1">Uncharacterized protein</fullName>
    </submittedName>
</protein>